<organism evidence="1 2">
    <name type="scientific">Elaphomyces granulatus</name>
    <dbReference type="NCBI Taxonomy" id="519963"/>
    <lineage>
        <taxon>Eukaryota</taxon>
        <taxon>Fungi</taxon>
        <taxon>Dikarya</taxon>
        <taxon>Ascomycota</taxon>
        <taxon>Pezizomycotina</taxon>
        <taxon>Eurotiomycetes</taxon>
        <taxon>Eurotiomycetidae</taxon>
        <taxon>Eurotiales</taxon>
        <taxon>Elaphomycetaceae</taxon>
        <taxon>Elaphomyces</taxon>
    </lineage>
</organism>
<evidence type="ECO:0000313" key="2">
    <source>
        <dbReference type="Proteomes" id="UP000243515"/>
    </source>
</evidence>
<name>A0A232LQK7_9EURO</name>
<protein>
    <submittedName>
        <fullName evidence="1">Uncharacterized protein</fullName>
    </submittedName>
</protein>
<dbReference type="Proteomes" id="UP000243515">
    <property type="component" value="Unassembled WGS sequence"/>
</dbReference>
<evidence type="ECO:0000313" key="1">
    <source>
        <dbReference type="EMBL" id="OXV06419.1"/>
    </source>
</evidence>
<sequence>MSGLTCFVGSVYHAIPSTLVWIRTQSDIVKWILQITSDQYGGQEICVSTDSPKGCKNSQCSGRDRNECTC</sequence>
<dbReference type="AlphaFoldDB" id="A0A232LQK7"/>
<proteinExistence type="predicted"/>
<reference evidence="1 2" key="1">
    <citation type="journal article" date="2015" name="Environ. Microbiol.">
        <title>Metagenome sequence of Elaphomyces granulatus from sporocarp tissue reveals Ascomycota ectomycorrhizal fingerprints of genome expansion and a Proteobacteria-rich microbiome.</title>
        <authorList>
            <person name="Quandt C.A."/>
            <person name="Kohler A."/>
            <person name="Hesse C.N."/>
            <person name="Sharpton T.J."/>
            <person name="Martin F."/>
            <person name="Spatafora J.W."/>
        </authorList>
    </citation>
    <scope>NUCLEOTIDE SEQUENCE [LARGE SCALE GENOMIC DNA]</scope>
    <source>
        <strain evidence="1 2">OSC145934</strain>
    </source>
</reference>
<accession>A0A232LQK7</accession>
<dbReference type="EMBL" id="NPHW01005764">
    <property type="protein sequence ID" value="OXV06419.1"/>
    <property type="molecule type" value="Genomic_DNA"/>
</dbReference>
<keyword evidence="2" id="KW-1185">Reference proteome</keyword>
<comment type="caution">
    <text evidence="1">The sequence shown here is derived from an EMBL/GenBank/DDBJ whole genome shotgun (WGS) entry which is preliminary data.</text>
</comment>
<gene>
    <name evidence="1" type="ORF">Egran_05813</name>
</gene>